<evidence type="ECO:0000313" key="3">
    <source>
        <dbReference type="EMBL" id="QTX02709.1"/>
    </source>
</evidence>
<gene>
    <name evidence="3" type="ORF">LFWB_1390</name>
</gene>
<keyword evidence="4" id="KW-1185">Reference proteome</keyword>
<feature type="coiled-coil region" evidence="1">
    <location>
        <begin position="71"/>
        <end position="184"/>
    </location>
</feature>
<feature type="transmembrane region" description="Helical" evidence="2">
    <location>
        <begin position="20"/>
        <end position="39"/>
    </location>
</feature>
<protein>
    <submittedName>
        <fullName evidence="3">Uncharacterized protein</fullName>
    </submittedName>
</protein>
<dbReference type="Gene3D" id="1.20.120.20">
    <property type="entry name" value="Apolipoprotein"/>
    <property type="match status" value="1"/>
</dbReference>
<sequence>MKIMNEDKKMVKSKDKTFILIIKLNLFLLFGFLLIKLLISTISSISGFFDTKEHIQDKIDGEINMNSSLFRASIEQNSELLKQQIMDLKKETVTNINEKLNSVTITELIQVAEKKLNSVSDELINDKNELKKELKNKLDSITTKLMQVAEEKLNSVSDELINDKNELKKELKNLFQDIEKNKYNIIKSTFSSVVSGSLEGVGSSIKEKFLNILQLSPSKTE</sequence>
<dbReference type="KEGG" id="pluf:LFWB_1390"/>
<keyword evidence="1" id="KW-0175">Coiled coil</keyword>
<organism evidence="3 4">
    <name type="scientific">Loofah witches'-broom phytoplasma</name>
    <dbReference type="NCBI Taxonomy" id="35773"/>
    <lineage>
        <taxon>Bacteria</taxon>
        <taxon>Bacillati</taxon>
        <taxon>Mycoplasmatota</taxon>
        <taxon>Mollicutes</taxon>
        <taxon>Acholeplasmatales</taxon>
        <taxon>Acholeplasmataceae</taxon>
        <taxon>Candidatus Phytoplasma</taxon>
        <taxon>16SrVIII (Loofah witches'-broom group)</taxon>
    </lineage>
</organism>
<evidence type="ECO:0000256" key="1">
    <source>
        <dbReference type="SAM" id="Coils"/>
    </source>
</evidence>
<keyword evidence="2" id="KW-1133">Transmembrane helix</keyword>
<evidence type="ECO:0000313" key="4">
    <source>
        <dbReference type="Proteomes" id="UP000672038"/>
    </source>
</evidence>
<keyword evidence="2" id="KW-0472">Membrane</keyword>
<name>A0A975FIU0_LOWBP</name>
<accession>A0A975FIU0</accession>
<dbReference type="AlphaFoldDB" id="A0A975FIU0"/>
<reference evidence="3" key="1">
    <citation type="submission" date="2020-06" db="EMBL/GenBank/DDBJ databases">
        <title>Complete genome sequence of Candidatus Phytoplasma luffae NCHU2019.</title>
        <authorList>
            <person name="Cho S.-T."/>
            <person name="Tan C.-M."/>
            <person name="Li J.-R."/>
            <person name="Chien Y.-Y."/>
            <person name="Chiu Y.-C."/>
            <person name="Yang J.-Y."/>
            <person name="Kuo C.-H."/>
        </authorList>
    </citation>
    <scope>NUCLEOTIDE SEQUENCE</scope>
    <source>
        <strain evidence="3">NCHU2019</strain>
    </source>
</reference>
<dbReference type="EMBL" id="CP054393">
    <property type="protein sequence ID" value="QTX02709.1"/>
    <property type="molecule type" value="Genomic_DNA"/>
</dbReference>
<proteinExistence type="predicted"/>
<keyword evidence="2" id="KW-0812">Transmembrane</keyword>
<dbReference type="RefSeq" id="WP_210954781.1">
    <property type="nucleotide sequence ID" value="NZ_CP054393.1"/>
</dbReference>
<evidence type="ECO:0000256" key="2">
    <source>
        <dbReference type="SAM" id="Phobius"/>
    </source>
</evidence>
<dbReference type="Proteomes" id="UP000672038">
    <property type="component" value="Chromosome"/>
</dbReference>